<organism evidence="2 3">
    <name type="scientific">Micromonospora wenchangensis</name>
    <dbReference type="NCBI Taxonomy" id="1185415"/>
    <lineage>
        <taxon>Bacteria</taxon>
        <taxon>Bacillati</taxon>
        <taxon>Actinomycetota</taxon>
        <taxon>Actinomycetes</taxon>
        <taxon>Micromonosporales</taxon>
        <taxon>Micromonosporaceae</taxon>
        <taxon>Micromonospora</taxon>
    </lineage>
</organism>
<protein>
    <recommendedName>
        <fullName evidence="4">DUF2306 domain-containing protein</fullName>
    </recommendedName>
</protein>
<name>A0A246RND2_9ACTN</name>
<dbReference type="EMBL" id="MZMV01000020">
    <property type="protein sequence ID" value="OWV07509.1"/>
    <property type="molecule type" value="Genomic_DNA"/>
</dbReference>
<accession>A0A246RND2</accession>
<feature type="transmembrane region" description="Helical" evidence="1">
    <location>
        <begin position="119"/>
        <end position="139"/>
    </location>
</feature>
<reference evidence="2 3" key="1">
    <citation type="submission" date="2017-03" db="EMBL/GenBank/DDBJ databases">
        <title>Whole genome sequence of Micromonospora wenchangensis, isolated from mangrove soil.</title>
        <authorList>
            <person name="Yang H."/>
        </authorList>
    </citation>
    <scope>NUCLEOTIDE SEQUENCE [LARGE SCALE GENOMIC DNA]</scope>
    <source>
        <strain evidence="2 3">CCTCC AA 2012002</strain>
    </source>
</reference>
<comment type="caution">
    <text evidence="2">The sequence shown here is derived from an EMBL/GenBank/DDBJ whole genome shotgun (WGS) entry which is preliminary data.</text>
</comment>
<proteinExistence type="predicted"/>
<evidence type="ECO:0008006" key="4">
    <source>
        <dbReference type="Google" id="ProtNLM"/>
    </source>
</evidence>
<keyword evidence="1" id="KW-1133">Transmembrane helix</keyword>
<feature type="transmembrane region" description="Helical" evidence="1">
    <location>
        <begin position="151"/>
        <end position="172"/>
    </location>
</feature>
<dbReference type="Pfam" id="PF10067">
    <property type="entry name" value="DUF2306"/>
    <property type="match status" value="1"/>
</dbReference>
<keyword evidence="1" id="KW-0472">Membrane</keyword>
<feature type="transmembrane region" description="Helical" evidence="1">
    <location>
        <begin position="45"/>
        <end position="68"/>
    </location>
</feature>
<feature type="transmembrane region" description="Helical" evidence="1">
    <location>
        <begin position="88"/>
        <end position="107"/>
    </location>
</feature>
<evidence type="ECO:0000313" key="2">
    <source>
        <dbReference type="EMBL" id="OWV07509.1"/>
    </source>
</evidence>
<dbReference type="Proteomes" id="UP000197174">
    <property type="component" value="Unassembled WGS sequence"/>
</dbReference>
<evidence type="ECO:0000313" key="3">
    <source>
        <dbReference type="Proteomes" id="UP000197174"/>
    </source>
</evidence>
<sequence>MTTSRRDWPLLTGLIALSALPTLGGALRVAALSGGAEVTPANERFFAAPVPVLLHIAAAVTFSLLGAFQFAPGFRHRHRAWHRRAGRALVVCGLVVAATGWWMNATYPLPPGDGPLLMVLRYLFAAGMFVAVAGGFVAVRRRRLPQHRAWMMRGYAIAQGAGTQGVLLSTWALVVGPTTELSRALLMGAAWTLNLLVAEWLIRRRRPGPVAAARPATLATTG</sequence>
<dbReference type="OrthoDB" id="4698148at2"/>
<keyword evidence="3" id="KW-1185">Reference proteome</keyword>
<dbReference type="AlphaFoldDB" id="A0A246RND2"/>
<keyword evidence="1" id="KW-0812">Transmembrane</keyword>
<dbReference type="RefSeq" id="WP_088644316.1">
    <property type="nucleotide sequence ID" value="NZ_MZMV01000020.1"/>
</dbReference>
<feature type="transmembrane region" description="Helical" evidence="1">
    <location>
        <begin position="184"/>
        <end position="202"/>
    </location>
</feature>
<evidence type="ECO:0000256" key="1">
    <source>
        <dbReference type="SAM" id="Phobius"/>
    </source>
</evidence>
<dbReference type="InterPro" id="IPR018750">
    <property type="entry name" value="DUF2306_membrane"/>
</dbReference>
<gene>
    <name evidence="2" type="ORF">B5D80_14115</name>
</gene>